<proteinExistence type="predicted"/>
<dbReference type="Proteomes" id="UP000309997">
    <property type="component" value="Unassembled WGS sequence"/>
</dbReference>
<evidence type="ECO:0000313" key="2">
    <source>
        <dbReference type="Proteomes" id="UP000309997"/>
    </source>
</evidence>
<comment type="caution">
    <text evidence="1">The sequence shown here is derived from an EMBL/GenBank/DDBJ whole genome shotgun (WGS) entry which is preliminary data.</text>
</comment>
<organism evidence="1 2">
    <name type="scientific">Populus alba</name>
    <name type="common">White poplar</name>
    <dbReference type="NCBI Taxonomy" id="43335"/>
    <lineage>
        <taxon>Eukaryota</taxon>
        <taxon>Viridiplantae</taxon>
        <taxon>Streptophyta</taxon>
        <taxon>Embryophyta</taxon>
        <taxon>Tracheophyta</taxon>
        <taxon>Spermatophyta</taxon>
        <taxon>Magnoliopsida</taxon>
        <taxon>eudicotyledons</taxon>
        <taxon>Gunneridae</taxon>
        <taxon>Pentapetalae</taxon>
        <taxon>rosids</taxon>
        <taxon>fabids</taxon>
        <taxon>Malpighiales</taxon>
        <taxon>Salicaceae</taxon>
        <taxon>Saliceae</taxon>
        <taxon>Populus</taxon>
    </lineage>
</organism>
<keyword evidence="2" id="KW-1185">Reference proteome</keyword>
<reference evidence="1 2" key="1">
    <citation type="journal article" date="2024" name="Plant Biotechnol. J.">
        <title>Genome and CRISPR/Cas9 system of a widespread forest tree (Populus alba) in the world.</title>
        <authorList>
            <person name="Liu Y.J."/>
            <person name="Jiang P.F."/>
            <person name="Han X.M."/>
            <person name="Li X.Y."/>
            <person name="Wang H.M."/>
            <person name="Wang Y.J."/>
            <person name="Wang X.X."/>
            <person name="Zeng Q.Y."/>
        </authorList>
    </citation>
    <scope>NUCLEOTIDE SEQUENCE [LARGE SCALE GENOMIC DNA]</scope>
    <source>
        <strain evidence="2">cv. PAL-ZL1</strain>
    </source>
</reference>
<sequence length="82" mass="9125">MQAENRAAMQAAENSDLKEMAEEREGEKEDEARDLITRTIPDGNGEKRATIISDSTEYDAAFEHFSSIDLSPKGAGEFRCEL</sequence>
<accession>A0ACC4BL60</accession>
<protein>
    <submittedName>
        <fullName evidence="1">Uncharacterized protein</fullName>
    </submittedName>
</protein>
<dbReference type="EMBL" id="RCHU02000010">
    <property type="protein sequence ID" value="KAL3578763.1"/>
    <property type="molecule type" value="Genomic_DNA"/>
</dbReference>
<gene>
    <name evidence="1" type="ORF">D5086_020267</name>
</gene>
<evidence type="ECO:0000313" key="1">
    <source>
        <dbReference type="EMBL" id="KAL3578763.1"/>
    </source>
</evidence>
<name>A0ACC4BL60_POPAL</name>